<keyword evidence="1" id="KW-0472">Membrane</keyword>
<gene>
    <name evidence="2" type="ORF">PPACK8108_LOCUS8302</name>
</gene>
<organism evidence="2 3">
    <name type="scientific">Phakopsora pachyrhizi</name>
    <name type="common">Asian soybean rust disease fungus</name>
    <dbReference type="NCBI Taxonomy" id="170000"/>
    <lineage>
        <taxon>Eukaryota</taxon>
        <taxon>Fungi</taxon>
        <taxon>Dikarya</taxon>
        <taxon>Basidiomycota</taxon>
        <taxon>Pucciniomycotina</taxon>
        <taxon>Pucciniomycetes</taxon>
        <taxon>Pucciniales</taxon>
        <taxon>Phakopsoraceae</taxon>
        <taxon>Phakopsora</taxon>
    </lineage>
</organism>
<name>A0AAV0AV01_PHAPC</name>
<feature type="transmembrane region" description="Helical" evidence="1">
    <location>
        <begin position="42"/>
        <end position="68"/>
    </location>
</feature>
<protein>
    <submittedName>
        <fullName evidence="2">Expressed protein</fullName>
    </submittedName>
</protein>
<sequence length="103" mass="12364">MRLLLLFRLFYLNFLNILFNQLRGVFFLVFILLLSLEKISLVSAYSFCLTFLFIILKICFTVLLEFCLEVHRSINERGEPRWPFWPWPRSRVGLVATFQLLTQ</sequence>
<accession>A0AAV0AV01</accession>
<keyword evidence="1" id="KW-0812">Transmembrane</keyword>
<keyword evidence="1" id="KW-1133">Transmembrane helix</keyword>
<dbReference type="Proteomes" id="UP001153365">
    <property type="component" value="Unassembled WGS sequence"/>
</dbReference>
<proteinExistence type="predicted"/>
<evidence type="ECO:0000313" key="3">
    <source>
        <dbReference type="Proteomes" id="UP001153365"/>
    </source>
</evidence>
<comment type="caution">
    <text evidence="2">The sequence shown here is derived from an EMBL/GenBank/DDBJ whole genome shotgun (WGS) entry which is preliminary data.</text>
</comment>
<keyword evidence="3" id="KW-1185">Reference proteome</keyword>
<evidence type="ECO:0000313" key="2">
    <source>
        <dbReference type="EMBL" id="CAH7673438.1"/>
    </source>
</evidence>
<evidence type="ECO:0000256" key="1">
    <source>
        <dbReference type="SAM" id="Phobius"/>
    </source>
</evidence>
<dbReference type="EMBL" id="CALTRL010001702">
    <property type="protein sequence ID" value="CAH7673438.1"/>
    <property type="molecule type" value="Genomic_DNA"/>
</dbReference>
<feature type="transmembrane region" description="Helical" evidence="1">
    <location>
        <begin position="12"/>
        <end position="36"/>
    </location>
</feature>
<reference evidence="2" key="1">
    <citation type="submission" date="2022-06" db="EMBL/GenBank/DDBJ databases">
        <authorList>
            <consortium name="SYNGENTA / RWTH Aachen University"/>
        </authorList>
    </citation>
    <scope>NUCLEOTIDE SEQUENCE</scope>
</reference>
<dbReference type="AlphaFoldDB" id="A0AAV0AV01"/>